<evidence type="ECO:0000313" key="2">
    <source>
        <dbReference type="EMBL" id="KAK7688671.1"/>
    </source>
</evidence>
<dbReference type="Pfam" id="PF13391">
    <property type="entry name" value="HNH_2"/>
    <property type="match status" value="1"/>
</dbReference>
<organism evidence="2 3">
    <name type="scientific">Cerrena zonata</name>
    <dbReference type="NCBI Taxonomy" id="2478898"/>
    <lineage>
        <taxon>Eukaryota</taxon>
        <taxon>Fungi</taxon>
        <taxon>Dikarya</taxon>
        <taxon>Basidiomycota</taxon>
        <taxon>Agaricomycotina</taxon>
        <taxon>Agaricomycetes</taxon>
        <taxon>Polyporales</taxon>
        <taxon>Cerrenaceae</taxon>
        <taxon>Cerrena</taxon>
    </lineage>
</organism>
<gene>
    <name evidence="2" type="ORF">QCA50_008209</name>
</gene>
<proteinExistence type="predicted"/>
<dbReference type="Proteomes" id="UP001385951">
    <property type="component" value="Unassembled WGS sequence"/>
</dbReference>
<sequence>MRQLTTLPRRAEGSIESFAAAKEGLYTYEQAQVRLDRIMSAMMYHAADAGGNDSQRYVASAIVIAGSISMERMKDLTVAWLTHLLYIFKANGSHRRQINKTPSRDATPLADGLDVTSLEGAPKYRRSTFVDDVRERDGYECVITSYKERHHPEGGEVFTVPAAHILHRAIATFDSNKDSDSYASAMVTYNILTHFSRLSGEEIESLKSLIDDVSNGILLQFDAHAGFDGYHWCFQKTDRANEYNIGVYNPDMAGLRTRRLERPHDPPVVFRDRGGEFLRTQKRSRTLSVPDPHFIAIHAAIAGILHMSGAGRFFDELLTKFYDSDDSTPLIRWQDFELYVSVRSALAPMVSVHG</sequence>
<dbReference type="AlphaFoldDB" id="A0AAW0G5L5"/>
<keyword evidence="3" id="KW-1185">Reference proteome</keyword>
<feature type="domain" description="HNH nuclease" evidence="1">
    <location>
        <begin position="141"/>
        <end position="235"/>
    </location>
</feature>
<reference evidence="2 3" key="1">
    <citation type="submission" date="2022-09" db="EMBL/GenBank/DDBJ databases">
        <authorList>
            <person name="Palmer J.M."/>
        </authorList>
    </citation>
    <scope>NUCLEOTIDE SEQUENCE [LARGE SCALE GENOMIC DNA]</scope>
    <source>
        <strain evidence="2 3">DSM 7382</strain>
    </source>
</reference>
<dbReference type="EMBL" id="JASBNA010000010">
    <property type="protein sequence ID" value="KAK7688671.1"/>
    <property type="molecule type" value="Genomic_DNA"/>
</dbReference>
<comment type="caution">
    <text evidence="2">The sequence shown here is derived from an EMBL/GenBank/DDBJ whole genome shotgun (WGS) entry which is preliminary data.</text>
</comment>
<evidence type="ECO:0000313" key="3">
    <source>
        <dbReference type="Proteomes" id="UP001385951"/>
    </source>
</evidence>
<evidence type="ECO:0000259" key="1">
    <source>
        <dbReference type="Pfam" id="PF13391"/>
    </source>
</evidence>
<dbReference type="InterPro" id="IPR003615">
    <property type="entry name" value="HNH_nuc"/>
</dbReference>
<name>A0AAW0G5L5_9APHY</name>
<protein>
    <recommendedName>
        <fullName evidence="1">HNH nuclease domain-containing protein</fullName>
    </recommendedName>
</protein>
<accession>A0AAW0G5L5</accession>